<dbReference type="Gene3D" id="3.30.360.10">
    <property type="entry name" value="Dihydrodipicolinate Reductase, domain 2"/>
    <property type="match status" value="1"/>
</dbReference>
<keyword evidence="4" id="KW-1185">Reference proteome</keyword>
<dbReference type="Pfam" id="PF01408">
    <property type="entry name" value="GFO_IDH_MocA"/>
    <property type="match status" value="1"/>
</dbReference>
<protein>
    <submittedName>
        <fullName evidence="3">Dehydrogenase</fullName>
    </submittedName>
</protein>
<feature type="domain" description="Gfo/Idh/MocA-like oxidoreductase N-terminal" evidence="1">
    <location>
        <begin position="5"/>
        <end position="123"/>
    </location>
</feature>
<dbReference type="RefSeq" id="WP_167272491.1">
    <property type="nucleotide sequence ID" value="NZ_JAASQJ010000003.1"/>
</dbReference>
<dbReference type="PANTHER" id="PTHR43708">
    <property type="entry name" value="CONSERVED EXPRESSED OXIDOREDUCTASE (EUROFUNG)"/>
    <property type="match status" value="1"/>
</dbReference>
<name>A0ABX0UPN7_9BACT</name>
<dbReference type="InterPro" id="IPR036291">
    <property type="entry name" value="NAD(P)-bd_dom_sf"/>
</dbReference>
<reference evidence="3 4" key="1">
    <citation type="submission" date="2020-03" db="EMBL/GenBank/DDBJ databases">
        <title>Genomic Encyclopedia of Type Strains, Phase IV (KMG-IV): sequencing the most valuable type-strain genomes for metagenomic binning, comparative biology and taxonomic classification.</title>
        <authorList>
            <person name="Goeker M."/>
        </authorList>
    </citation>
    <scope>NUCLEOTIDE SEQUENCE [LARGE SCALE GENOMIC DNA]</scope>
    <source>
        <strain evidence="3 4">DSM 102865</strain>
    </source>
</reference>
<sequence>MKIYKFAVLGTGFWSGYQLAGWSELENVQPIAFYNRTLDKARALADQFNVEHVYDDVDELFENHAAELDFVDIITDVGTHELFTTKAALHGLNVICQKPMSPTLEASENMVKVCKEANVGFYVHENFRFQAPIRKLREILGSGVIGKVFKANVAFCSGFPVFDNQPFLKELDEFILTDIGSHVLDIARYLFGEAESLFCHTARVNQEIRGEDVANVLLRMRNGISCYVEMSYATIAENETFPQTLVRVEGDLGTIELLQNFEIRTTTRMGTMVTNAEPLMYSWVDPAYAVVHSSIVDCNRNILAEIAGTAQAETTGMDNLETTRLVHLAYQSAREKKVISL</sequence>
<dbReference type="InterPro" id="IPR055170">
    <property type="entry name" value="GFO_IDH_MocA-like_dom"/>
</dbReference>
<dbReference type="PANTHER" id="PTHR43708:SF8">
    <property type="entry name" value="OXIDOREDUCTASE"/>
    <property type="match status" value="1"/>
</dbReference>
<proteinExistence type="predicted"/>
<comment type="caution">
    <text evidence="3">The sequence shown here is derived from an EMBL/GenBank/DDBJ whole genome shotgun (WGS) entry which is preliminary data.</text>
</comment>
<evidence type="ECO:0000259" key="1">
    <source>
        <dbReference type="Pfam" id="PF01408"/>
    </source>
</evidence>
<dbReference type="Gene3D" id="3.40.50.720">
    <property type="entry name" value="NAD(P)-binding Rossmann-like Domain"/>
    <property type="match status" value="1"/>
</dbReference>
<feature type="domain" description="GFO/IDH/MocA-like oxidoreductase" evidence="2">
    <location>
        <begin position="133"/>
        <end position="256"/>
    </location>
</feature>
<gene>
    <name evidence="3" type="ORF">FHS68_003570</name>
</gene>
<accession>A0ABX0UPN7</accession>
<evidence type="ECO:0000313" key="4">
    <source>
        <dbReference type="Proteomes" id="UP001179181"/>
    </source>
</evidence>
<dbReference type="SUPFAM" id="SSF55347">
    <property type="entry name" value="Glyceraldehyde-3-phosphate dehydrogenase-like, C-terminal domain"/>
    <property type="match status" value="1"/>
</dbReference>
<organism evidence="3 4">
    <name type="scientific">Dyadobacter arcticus</name>
    <dbReference type="NCBI Taxonomy" id="1078754"/>
    <lineage>
        <taxon>Bacteria</taxon>
        <taxon>Pseudomonadati</taxon>
        <taxon>Bacteroidota</taxon>
        <taxon>Cytophagia</taxon>
        <taxon>Cytophagales</taxon>
        <taxon>Spirosomataceae</taxon>
        <taxon>Dyadobacter</taxon>
    </lineage>
</organism>
<evidence type="ECO:0000259" key="2">
    <source>
        <dbReference type="Pfam" id="PF22725"/>
    </source>
</evidence>
<dbReference type="Proteomes" id="UP001179181">
    <property type="component" value="Unassembled WGS sequence"/>
</dbReference>
<dbReference type="Pfam" id="PF22725">
    <property type="entry name" value="GFO_IDH_MocA_C3"/>
    <property type="match status" value="1"/>
</dbReference>
<dbReference type="SUPFAM" id="SSF51735">
    <property type="entry name" value="NAD(P)-binding Rossmann-fold domains"/>
    <property type="match status" value="1"/>
</dbReference>
<dbReference type="EMBL" id="JAASQJ010000003">
    <property type="protein sequence ID" value="NIJ54388.1"/>
    <property type="molecule type" value="Genomic_DNA"/>
</dbReference>
<dbReference type="InterPro" id="IPR051317">
    <property type="entry name" value="Gfo/Idh/MocA_oxidoreduct"/>
</dbReference>
<evidence type="ECO:0000313" key="3">
    <source>
        <dbReference type="EMBL" id="NIJ54388.1"/>
    </source>
</evidence>
<dbReference type="InterPro" id="IPR000683">
    <property type="entry name" value="Gfo/Idh/MocA-like_OxRdtase_N"/>
</dbReference>